<dbReference type="Gene3D" id="3.40.50.720">
    <property type="entry name" value="NAD(P)-binding Rossmann-like Domain"/>
    <property type="match status" value="1"/>
</dbReference>
<sequence>MTNQTPRTGRVGVGLIGAGMISDTYLDNLTSFPDVEVLMVSDRDVPRAQAQAQKHGVPAWGGADDVLAHPDIELVVNLTIPAVHAQVSSAAIAAGKHVWSEKPLGITRESARQVLDDAARAGLLVGVAPDTLLGPGFQTARRAIERGDIGVPLSAQTVFQYPGPDLFHPNPEFLFAAGAGPLFDIGPYYLTALAHLFGSYATVAAVGVKGRETRRVQAGDRAGTEFVVEAPTLVQAIASFTGGQVAQNLFSFDSPMARMGYVEITGTEGTLLVPDPNLFGGAVRLTHPVTLATVQSETEWLDVPVPDETYGRGAGALDLARCIRGGGEPIASGELGYHVLDVMASIEESIASGQTVRLASSTAPVPLLPEGWDPHEDTLGAGA</sequence>
<dbReference type="InterPro" id="IPR036291">
    <property type="entry name" value="NAD(P)-bd_dom_sf"/>
</dbReference>
<gene>
    <name evidence="4" type="ORF">MPLG2_2991</name>
</gene>
<evidence type="ECO:0000313" key="5">
    <source>
        <dbReference type="Proteomes" id="UP000238164"/>
    </source>
</evidence>
<name>A0A2N9JKD2_9ACTN</name>
<dbReference type="Gene3D" id="3.30.360.10">
    <property type="entry name" value="Dihydrodipicolinate Reductase, domain 2"/>
    <property type="match status" value="1"/>
</dbReference>
<dbReference type="Pfam" id="PF01408">
    <property type="entry name" value="GFO_IDH_MocA"/>
    <property type="match status" value="1"/>
</dbReference>
<dbReference type="Proteomes" id="UP000238164">
    <property type="component" value="Chromosome 1"/>
</dbReference>
<evidence type="ECO:0000259" key="2">
    <source>
        <dbReference type="Pfam" id="PF01408"/>
    </source>
</evidence>
<dbReference type="InterPro" id="IPR055170">
    <property type="entry name" value="GFO_IDH_MocA-like_dom"/>
</dbReference>
<dbReference type="AlphaFoldDB" id="A0A2N9JKD2"/>
<dbReference type="InterPro" id="IPR050463">
    <property type="entry name" value="Gfo/Idh/MocA_oxidrdct_glycsds"/>
</dbReference>
<organism evidence="4 5">
    <name type="scientific">Micropruina glycogenica</name>
    <dbReference type="NCBI Taxonomy" id="75385"/>
    <lineage>
        <taxon>Bacteria</taxon>
        <taxon>Bacillati</taxon>
        <taxon>Actinomycetota</taxon>
        <taxon>Actinomycetes</taxon>
        <taxon>Propionibacteriales</taxon>
        <taxon>Nocardioidaceae</taxon>
        <taxon>Micropruina</taxon>
    </lineage>
</organism>
<dbReference type="EMBL" id="LT985188">
    <property type="protein sequence ID" value="SPD88021.1"/>
    <property type="molecule type" value="Genomic_DNA"/>
</dbReference>
<feature type="domain" description="Gfo/Idh/MocA-like oxidoreductase N-terminal" evidence="2">
    <location>
        <begin position="12"/>
        <end position="127"/>
    </location>
</feature>
<keyword evidence="5" id="KW-1185">Reference proteome</keyword>
<evidence type="ECO:0000256" key="1">
    <source>
        <dbReference type="ARBA" id="ARBA00023002"/>
    </source>
</evidence>
<keyword evidence="1" id="KW-0560">Oxidoreductase</keyword>
<dbReference type="PANTHER" id="PTHR43818">
    <property type="entry name" value="BCDNA.GH03377"/>
    <property type="match status" value="1"/>
</dbReference>
<dbReference type="Pfam" id="PF22725">
    <property type="entry name" value="GFO_IDH_MocA_C3"/>
    <property type="match status" value="1"/>
</dbReference>
<reference evidence="4 5" key="1">
    <citation type="submission" date="2018-02" db="EMBL/GenBank/DDBJ databases">
        <authorList>
            <person name="Cohen D.B."/>
            <person name="Kent A.D."/>
        </authorList>
    </citation>
    <scope>NUCLEOTIDE SEQUENCE [LARGE SCALE GENOMIC DNA]</scope>
    <source>
        <strain evidence="4">1</strain>
    </source>
</reference>
<dbReference type="KEGG" id="mgg:MPLG2_2991"/>
<proteinExistence type="predicted"/>
<dbReference type="SUPFAM" id="SSF51735">
    <property type="entry name" value="NAD(P)-binding Rossmann-fold domains"/>
    <property type="match status" value="1"/>
</dbReference>
<dbReference type="PANTHER" id="PTHR43818:SF11">
    <property type="entry name" value="BCDNA.GH03377"/>
    <property type="match status" value="1"/>
</dbReference>
<dbReference type="SUPFAM" id="SSF55347">
    <property type="entry name" value="Glyceraldehyde-3-phosphate dehydrogenase-like, C-terminal domain"/>
    <property type="match status" value="1"/>
</dbReference>
<evidence type="ECO:0000259" key="3">
    <source>
        <dbReference type="Pfam" id="PF22725"/>
    </source>
</evidence>
<dbReference type="OrthoDB" id="9776544at2"/>
<dbReference type="GO" id="GO:0000166">
    <property type="term" value="F:nucleotide binding"/>
    <property type="evidence" value="ECO:0007669"/>
    <property type="project" value="InterPro"/>
</dbReference>
<dbReference type="GO" id="GO:0016491">
    <property type="term" value="F:oxidoreductase activity"/>
    <property type="evidence" value="ECO:0007669"/>
    <property type="project" value="UniProtKB-KW"/>
</dbReference>
<evidence type="ECO:0000313" key="4">
    <source>
        <dbReference type="EMBL" id="SPD88021.1"/>
    </source>
</evidence>
<dbReference type="InterPro" id="IPR000683">
    <property type="entry name" value="Gfo/Idh/MocA-like_OxRdtase_N"/>
</dbReference>
<accession>A0A2N9JKD2</accession>
<protein>
    <submittedName>
        <fullName evidence="4">Oxidoreductase</fullName>
    </submittedName>
</protein>
<feature type="domain" description="GFO/IDH/MocA-like oxidoreductase" evidence="3">
    <location>
        <begin position="137"/>
        <end position="271"/>
    </location>
</feature>
<dbReference type="RefSeq" id="WP_105186619.1">
    <property type="nucleotide sequence ID" value="NZ_BAAAGO010000035.1"/>
</dbReference>